<dbReference type="Proteomes" id="UP000759537">
    <property type="component" value="Unassembled WGS sequence"/>
</dbReference>
<dbReference type="InterPro" id="IPR007201">
    <property type="entry name" value="Mei2-like_Rrm_C"/>
</dbReference>
<feature type="region of interest" description="Disordered" evidence="3">
    <location>
        <begin position="1"/>
        <end position="20"/>
    </location>
</feature>
<name>A0A9P5TAI8_9AGAM</name>
<evidence type="ECO:0000313" key="6">
    <source>
        <dbReference type="Proteomes" id="UP000759537"/>
    </source>
</evidence>
<protein>
    <submittedName>
        <fullName evidence="5">RNA recognition motif 2-domain-containing protein</fullName>
    </submittedName>
</protein>
<keyword evidence="6" id="KW-1185">Reference proteome</keyword>
<feature type="compositionally biased region" description="Polar residues" evidence="3">
    <location>
        <begin position="529"/>
        <end position="544"/>
    </location>
</feature>
<evidence type="ECO:0000256" key="3">
    <source>
        <dbReference type="SAM" id="MobiDB-lite"/>
    </source>
</evidence>
<dbReference type="SUPFAM" id="SSF54928">
    <property type="entry name" value="RNA-binding domain, RBD"/>
    <property type="match status" value="2"/>
</dbReference>
<reference evidence="5" key="2">
    <citation type="journal article" date="2020" name="Nat. Commun.">
        <title>Large-scale genome sequencing of mycorrhizal fungi provides insights into the early evolution of symbiotic traits.</title>
        <authorList>
            <person name="Miyauchi S."/>
            <person name="Kiss E."/>
            <person name="Kuo A."/>
            <person name="Drula E."/>
            <person name="Kohler A."/>
            <person name="Sanchez-Garcia M."/>
            <person name="Morin E."/>
            <person name="Andreopoulos B."/>
            <person name="Barry K.W."/>
            <person name="Bonito G."/>
            <person name="Buee M."/>
            <person name="Carver A."/>
            <person name="Chen C."/>
            <person name="Cichocki N."/>
            <person name="Clum A."/>
            <person name="Culley D."/>
            <person name="Crous P.W."/>
            <person name="Fauchery L."/>
            <person name="Girlanda M."/>
            <person name="Hayes R.D."/>
            <person name="Keri Z."/>
            <person name="LaButti K."/>
            <person name="Lipzen A."/>
            <person name="Lombard V."/>
            <person name="Magnuson J."/>
            <person name="Maillard F."/>
            <person name="Murat C."/>
            <person name="Nolan M."/>
            <person name="Ohm R.A."/>
            <person name="Pangilinan J."/>
            <person name="Pereira M.F."/>
            <person name="Perotto S."/>
            <person name="Peter M."/>
            <person name="Pfister S."/>
            <person name="Riley R."/>
            <person name="Sitrit Y."/>
            <person name="Stielow J.B."/>
            <person name="Szollosi G."/>
            <person name="Zifcakova L."/>
            <person name="Stursova M."/>
            <person name="Spatafora J.W."/>
            <person name="Tedersoo L."/>
            <person name="Vaario L.M."/>
            <person name="Yamada A."/>
            <person name="Yan M."/>
            <person name="Wang P."/>
            <person name="Xu J."/>
            <person name="Bruns T."/>
            <person name="Baldrian P."/>
            <person name="Vilgalys R."/>
            <person name="Dunand C."/>
            <person name="Henrissat B."/>
            <person name="Grigoriev I.V."/>
            <person name="Hibbett D."/>
            <person name="Nagy L.G."/>
            <person name="Martin F.M."/>
        </authorList>
    </citation>
    <scope>NUCLEOTIDE SEQUENCE</scope>
    <source>
        <strain evidence="5">Prilba</strain>
    </source>
</reference>
<evidence type="ECO:0000256" key="1">
    <source>
        <dbReference type="ARBA" id="ARBA00022884"/>
    </source>
</evidence>
<evidence type="ECO:0000259" key="4">
    <source>
        <dbReference type="PROSITE" id="PS50102"/>
    </source>
</evidence>
<feature type="region of interest" description="Disordered" evidence="3">
    <location>
        <begin position="523"/>
        <end position="544"/>
    </location>
</feature>
<keyword evidence="1 2" id="KW-0694">RNA-binding</keyword>
<feature type="compositionally biased region" description="Polar residues" evidence="3">
    <location>
        <begin position="1"/>
        <end position="12"/>
    </location>
</feature>
<dbReference type="PROSITE" id="PS50102">
    <property type="entry name" value="RRM"/>
    <property type="match status" value="1"/>
</dbReference>
<evidence type="ECO:0000313" key="5">
    <source>
        <dbReference type="EMBL" id="KAF8482436.1"/>
    </source>
</evidence>
<feature type="region of interest" description="Disordered" evidence="3">
    <location>
        <begin position="58"/>
        <end position="111"/>
    </location>
</feature>
<proteinExistence type="predicted"/>
<evidence type="ECO:0000256" key="2">
    <source>
        <dbReference type="PROSITE-ProRule" id="PRU00176"/>
    </source>
</evidence>
<dbReference type="GO" id="GO:0003723">
    <property type="term" value="F:RNA binding"/>
    <property type="evidence" value="ECO:0007669"/>
    <property type="project" value="UniProtKB-UniRule"/>
</dbReference>
<dbReference type="AlphaFoldDB" id="A0A9P5TAI8"/>
<feature type="region of interest" description="Disordered" evidence="3">
    <location>
        <begin position="122"/>
        <end position="141"/>
    </location>
</feature>
<accession>A0A9P5TAI8</accession>
<gene>
    <name evidence="5" type="ORF">DFH94DRAFT_364517</name>
</gene>
<feature type="compositionally biased region" description="Pro residues" evidence="3">
    <location>
        <begin position="68"/>
        <end position="87"/>
    </location>
</feature>
<dbReference type="InterPro" id="IPR035979">
    <property type="entry name" value="RBD_domain_sf"/>
</dbReference>
<dbReference type="InterPro" id="IPR012677">
    <property type="entry name" value="Nucleotide-bd_a/b_plait_sf"/>
</dbReference>
<dbReference type="InterPro" id="IPR000504">
    <property type="entry name" value="RRM_dom"/>
</dbReference>
<comment type="caution">
    <text evidence="5">The sequence shown here is derived from an EMBL/GenBank/DDBJ whole genome shotgun (WGS) entry which is preliminary data.</text>
</comment>
<dbReference type="OrthoDB" id="417481at2759"/>
<dbReference type="EMBL" id="WHVB01000005">
    <property type="protein sequence ID" value="KAF8482436.1"/>
    <property type="molecule type" value="Genomic_DNA"/>
</dbReference>
<sequence length="739" mass="82065">MRAFGKSSSRPSQRLHPSPSLPNLCVHSHFHQALDSPLASSITTLTANRAHLGPLDLAPSKIQQKSPSPSPCTSPRRPPLPLTPPLTPSSLNDSASQGGFPATPTDHDSTNVALWRRKSKYLAQNGPPTSGADDFVGDVTPTDRPYLPLAQSQQQESKSSLSCYLRLDTSPSRFLLISNVPKAVTNEGIKSAFSRYGASKGIWTGHLQSLGIVILAFHDLRHAENACRAVRSGKAHIVLGGVQHAIQLHSGFISVAEARDLTGNPSPVTEIEEEAAFLIQIKDHSTQPSTVRSILDRFGTLLAFREWQPRSGDGQWFYVEYYDVRETQAAFQDLHDRPHVLGTQFSLYTTKLLSPIYPSISSAPPPAAQATGLSLQSVIPFPSAEAPITEETPASRSVRPRSASAEAGDGVKAFSLASTRLAEDLRRRITAPVDWEPEFADRLSERRRTQSFDASPRFVDNQDGFTSVDHRPQEPCTYVRGSHEAVYGHGQAGSYDLHSCTQSFIPTGPTTYTPEYILPRPAHGHTSRRITPSHTHLPSQRVSPLATQNHLKYRTAPSHEPSEQQMDNNLNIARIENGQDMRTTVMIKNIPNKMTDKDLMTFIERVCARRIDFFYLRMDFKNGCNVGYAFVNFITVDDLLRFAKARLGVRWNMYASEKVLQMSYANYQGKEALVEKFKNSAIMDERESWRPKIFFSSGPQAGQPEPFPAPTHQRRKERSAHNRGALYVPGAARLHGFYL</sequence>
<reference evidence="5" key="1">
    <citation type="submission" date="2019-10" db="EMBL/GenBank/DDBJ databases">
        <authorList>
            <consortium name="DOE Joint Genome Institute"/>
            <person name="Kuo A."/>
            <person name="Miyauchi S."/>
            <person name="Kiss E."/>
            <person name="Drula E."/>
            <person name="Kohler A."/>
            <person name="Sanchez-Garcia M."/>
            <person name="Andreopoulos B."/>
            <person name="Barry K.W."/>
            <person name="Bonito G."/>
            <person name="Buee M."/>
            <person name="Carver A."/>
            <person name="Chen C."/>
            <person name="Cichocki N."/>
            <person name="Clum A."/>
            <person name="Culley D."/>
            <person name="Crous P.W."/>
            <person name="Fauchery L."/>
            <person name="Girlanda M."/>
            <person name="Hayes R."/>
            <person name="Keri Z."/>
            <person name="LaButti K."/>
            <person name="Lipzen A."/>
            <person name="Lombard V."/>
            <person name="Magnuson J."/>
            <person name="Maillard F."/>
            <person name="Morin E."/>
            <person name="Murat C."/>
            <person name="Nolan M."/>
            <person name="Ohm R."/>
            <person name="Pangilinan J."/>
            <person name="Pereira M."/>
            <person name="Perotto S."/>
            <person name="Peter M."/>
            <person name="Riley R."/>
            <person name="Sitrit Y."/>
            <person name="Stielow B."/>
            <person name="Szollosi G."/>
            <person name="Zifcakova L."/>
            <person name="Stursova M."/>
            <person name="Spatafora J.W."/>
            <person name="Tedersoo L."/>
            <person name="Vaario L.-M."/>
            <person name="Yamada A."/>
            <person name="Yan M."/>
            <person name="Wang P."/>
            <person name="Xu J."/>
            <person name="Bruns T."/>
            <person name="Baldrian P."/>
            <person name="Vilgalys R."/>
            <person name="Henrissat B."/>
            <person name="Grigoriev I.V."/>
            <person name="Hibbett D."/>
            <person name="Nagy L.G."/>
            <person name="Martin F.M."/>
        </authorList>
    </citation>
    <scope>NUCLEOTIDE SEQUENCE</scope>
    <source>
        <strain evidence="5">Prilba</strain>
    </source>
</reference>
<dbReference type="Gene3D" id="3.30.70.330">
    <property type="match status" value="1"/>
</dbReference>
<organism evidence="5 6">
    <name type="scientific">Russula ochroleuca</name>
    <dbReference type="NCBI Taxonomy" id="152965"/>
    <lineage>
        <taxon>Eukaryota</taxon>
        <taxon>Fungi</taxon>
        <taxon>Dikarya</taxon>
        <taxon>Basidiomycota</taxon>
        <taxon>Agaricomycotina</taxon>
        <taxon>Agaricomycetes</taxon>
        <taxon>Russulales</taxon>
        <taxon>Russulaceae</taxon>
        <taxon>Russula</taxon>
    </lineage>
</organism>
<feature type="domain" description="RRM" evidence="4">
    <location>
        <begin position="583"/>
        <end position="667"/>
    </location>
</feature>
<dbReference type="PANTHER" id="PTHR23189">
    <property type="entry name" value="RNA RECOGNITION MOTIF-CONTAINING"/>
    <property type="match status" value="1"/>
</dbReference>
<dbReference type="Pfam" id="PF04059">
    <property type="entry name" value="RRM_2"/>
    <property type="match status" value="1"/>
</dbReference>
<dbReference type="Pfam" id="PF00076">
    <property type="entry name" value="RRM_1"/>
    <property type="match status" value="1"/>
</dbReference>
<feature type="region of interest" description="Disordered" evidence="3">
    <location>
        <begin position="696"/>
        <end position="721"/>
    </location>
</feature>